<accession>K5UMM6</accession>
<dbReference type="GeneID" id="18909802"/>
<sequence>MTAIPPPDSWATCRTVRQVPALSMAEQDALKTCLFNLYRKYLDPLKLWQEQDAKAKTMLHQEARAGFPLLLRYKDEWPVEYVLRYSLIRSRSMLKTQARTSRKLGKRTREVSTRRKNPRSTRAARRLKEKEPSASNGPESEDETVPSYDRAPLIRGENNSAASSSCQTAEMLGDQTPRREGNADSSNGEAHALSHSGLIQGNSIHPGRKNATVRFSEGQDESMYPLEEKLDMEEVRVFLPL</sequence>
<feature type="non-terminal residue" evidence="2">
    <location>
        <position position="241"/>
    </location>
</feature>
<protein>
    <submittedName>
        <fullName evidence="2">Uncharacterized protein</fullName>
    </submittedName>
</protein>
<name>K5UMM6_PHACS</name>
<reference evidence="2 3" key="1">
    <citation type="journal article" date="2012" name="BMC Genomics">
        <title>Comparative genomics of the white-rot fungi, Phanerochaete carnosa and P. chrysosporium, to elucidate the genetic basis of the distinct wood types they colonize.</title>
        <authorList>
            <person name="Suzuki H."/>
            <person name="MacDonald J."/>
            <person name="Syed K."/>
            <person name="Salamov A."/>
            <person name="Hori C."/>
            <person name="Aerts A."/>
            <person name="Henrissat B."/>
            <person name="Wiebenga A."/>
            <person name="vanKuyk P.A."/>
            <person name="Barry K."/>
            <person name="Lindquist E."/>
            <person name="LaButti K."/>
            <person name="Lapidus A."/>
            <person name="Lucas S."/>
            <person name="Coutinho P."/>
            <person name="Gong Y."/>
            <person name="Samejima M."/>
            <person name="Mahadevan R."/>
            <person name="Abou-Zaid M."/>
            <person name="de Vries R.P."/>
            <person name="Igarashi K."/>
            <person name="Yadav J.S."/>
            <person name="Grigoriev I.V."/>
            <person name="Master E.R."/>
        </authorList>
    </citation>
    <scope>NUCLEOTIDE SEQUENCE [LARGE SCALE GENOMIC DNA]</scope>
    <source>
        <strain evidence="2 3">HHB-10118-sp</strain>
    </source>
</reference>
<dbReference type="RefSeq" id="XP_007400112.1">
    <property type="nucleotide sequence ID" value="XM_007400050.1"/>
</dbReference>
<dbReference type="Proteomes" id="UP000008370">
    <property type="component" value="Unassembled WGS sequence"/>
</dbReference>
<dbReference type="HOGENOM" id="CLU_1154062_0_0_1"/>
<dbReference type="InParanoid" id="K5UMM6"/>
<evidence type="ECO:0000313" key="2">
    <source>
        <dbReference type="EMBL" id="EKM50946.1"/>
    </source>
</evidence>
<dbReference type="EMBL" id="JH930477">
    <property type="protein sequence ID" value="EKM50946.1"/>
    <property type="molecule type" value="Genomic_DNA"/>
</dbReference>
<feature type="compositionally biased region" description="Basic residues" evidence="1">
    <location>
        <begin position="114"/>
        <end position="125"/>
    </location>
</feature>
<keyword evidence="3" id="KW-1185">Reference proteome</keyword>
<evidence type="ECO:0000313" key="3">
    <source>
        <dbReference type="Proteomes" id="UP000008370"/>
    </source>
</evidence>
<feature type="compositionally biased region" description="Polar residues" evidence="1">
    <location>
        <begin position="157"/>
        <end position="168"/>
    </location>
</feature>
<dbReference type="KEGG" id="pco:PHACADRAFT_177654"/>
<dbReference type="OrthoDB" id="2686745at2759"/>
<evidence type="ECO:0000256" key="1">
    <source>
        <dbReference type="SAM" id="MobiDB-lite"/>
    </source>
</evidence>
<gene>
    <name evidence="2" type="ORF">PHACADRAFT_177654</name>
</gene>
<dbReference type="AlphaFoldDB" id="K5UMM6"/>
<organism evidence="2 3">
    <name type="scientific">Phanerochaete carnosa (strain HHB-10118-sp)</name>
    <name type="common">White-rot fungus</name>
    <name type="synonym">Peniophora carnosa</name>
    <dbReference type="NCBI Taxonomy" id="650164"/>
    <lineage>
        <taxon>Eukaryota</taxon>
        <taxon>Fungi</taxon>
        <taxon>Dikarya</taxon>
        <taxon>Basidiomycota</taxon>
        <taxon>Agaricomycotina</taxon>
        <taxon>Agaricomycetes</taxon>
        <taxon>Polyporales</taxon>
        <taxon>Phanerochaetaceae</taxon>
        <taxon>Phanerochaete</taxon>
    </lineage>
</organism>
<proteinExistence type="predicted"/>
<feature type="region of interest" description="Disordered" evidence="1">
    <location>
        <begin position="96"/>
        <end position="191"/>
    </location>
</feature>